<keyword evidence="3" id="KW-1185">Reference proteome</keyword>
<accession>A0A6G1BM18</accession>
<feature type="compositionally biased region" description="Low complexity" evidence="1">
    <location>
        <begin position="70"/>
        <end position="79"/>
    </location>
</feature>
<evidence type="ECO:0000313" key="2">
    <source>
        <dbReference type="EMBL" id="KAF0888946.1"/>
    </source>
</evidence>
<dbReference type="Proteomes" id="UP000479710">
    <property type="component" value="Unassembled WGS sequence"/>
</dbReference>
<sequence>MGDASLAWDGRRCRGVEAGGWSLKGRRAVGRSRTGWRTLGDGRAMHEQQGAASLHEGWRDAGRGRGAAQGAGRRMASGF</sequence>
<dbReference type="AlphaFoldDB" id="A0A6G1BM18"/>
<organism evidence="2 3">
    <name type="scientific">Oryza meyeriana var. granulata</name>
    <dbReference type="NCBI Taxonomy" id="110450"/>
    <lineage>
        <taxon>Eukaryota</taxon>
        <taxon>Viridiplantae</taxon>
        <taxon>Streptophyta</taxon>
        <taxon>Embryophyta</taxon>
        <taxon>Tracheophyta</taxon>
        <taxon>Spermatophyta</taxon>
        <taxon>Magnoliopsida</taxon>
        <taxon>Liliopsida</taxon>
        <taxon>Poales</taxon>
        <taxon>Poaceae</taxon>
        <taxon>BOP clade</taxon>
        <taxon>Oryzoideae</taxon>
        <taxon>Oryzeae</taxon>
        <taxon>Oryzinae</taxon>
        <taxon>Oryza</taxon>
        <taxon>Oryza meyeriana</taxon>
    </lineage>
</organism>
<proteinExistence type="predicted"/>
<protein>
    <submittedName>
        <fullName evidence="2">Uncharacterized protein</fullName>
    </submittedName>
</protein>
<reference evidence="2 3" key="1">
    <citation type="submission" date="2019-11" db="EMBL/GenBank/DDBJ databases">
        <title>Whole genome sequence of Oryza granulata.</title>
        <authorList>
            <person name="Li W."/>
        </authorList>
    </citation>
    <scope>NUCLEOTIDE SEQUENCE [LARGE SCALE GENOMIC DNA]</scope>
    <source>
        <strain evidence="3">cv. Menghai</strain>
        <tissue evidence="2">Leaf</tissue>
    </source>
</reference>
<evidence type="ECO:0000256" key="1">
    <source>
        <dbReference type="SAM" id="MobiDB-lite"/>
    </source>
</evidence>
<name>A0A6G1BM18_9ORYZ</name>
<dbReference type="EMBL" id="SPHZ02000012">
    <property type="protein sequence ID" value="KAF0888946.1"/>
    <property type="molecule type" value="Genomic_DNA"/>
</dbReference>
<feature type="region of interest" description="Disordered" evidence="1">
    <location>
        <begin position="41"/>
        <end position="79"/>
    </location>
</feature>
<comment type="caution">
    <text evidence="2">The sequence shown here is derived from an EMBL/GenBank/DDBJ whole genome shotgun (WGS) entry which is preliminary data.</text>
</comment>
<gene>
    <name evidence="2" type="ORF">E2562_020164</name>
</gene>
<evidence type="ECO:0000313" key="3">
    <source>
        <dbReference type="Proteomes" id="UP000479710"/>
    </source>
</evidence>